<dbReference type="KEGG" id="mcob:NCTC10184_00610"/>
<dbReference type="EMBL" id="LR215043">
    <property type="protein sequence ID" value="VEU78365.1"/>
    <property type="molecule type" value="Genomic_DNA"/>
</dbReference>
<protein>
    <recommendedName>
        <fullName evidence="4">DUF2304 domain-containing protein</fullName>
    </recommendedName>
</protein>
<feature type="transmembrane region" description="Helical" evidence="1">
    <location>
        <begin position="6"/>
        <end position="21"/>
    </location>
</feature>
<evidence type="ECO:0000313" key="2">
    <source>
        <dbReference type="EMBL" id="VEU78365.1"/>
    </source>
</evidence>
<name>A0A449BAY8_9BACT</name>
<keyword evidence="1" id="KW-0812">Transmembrane</keyword>
<keyword evidence="3" id="KW-1185">Reference proteome</keyword>
<dbReference type="RefSeq" id="WP_129623189.1">
    <property type="nucleotide sequence ID" value="NZ_LR215043.1"/>
</dbReference>
<accession>A0A449BAY8</accession>
<dbReference type="Proteomes" id="UP000290876">
    <property type="component" value="Chromosome"/>
</dbReference>
<evidence type="ECO:0008006" key="4">
    <source>
        <dbReference type="Google" id="ProtNLM"/>
    </source>
</evidence>
<organism evidence="2 3">
    <name type="scientific">Mycoplasmopsis columbinasalis</name>
    <dbReference type="NCBI Taxonomy" id="114880"/>
    <lineage>
        <taxon>Bacteria</taxon>
        <taxon>Bacillati</taxon>
        <taxon>Mycoplasmatota</taxon>
        <taxon>Mycoplasmoidales</taxon>
        <taxon>Metamycoplasmataceae</taxon>
        <taxon>Mycoplasmopsis</taxon>
    </lineage>
</organism>
<gene>
    <name evidence="2" type="ORF">NCTC10184_00610</name>
</gene>
<dbReference type="AlphaFoldDB" id="A0A449BAY8"/>
<proteinExistence type="predicted"/>
<reference evidence="2 3" key="1">
    <citation type="submission" date="2019-01" db="EMBL/GenBank/DDBJ databases">
        <authorList>
            <consortium name="Pathogen Informatics"/>
        </authorList>
    </citation>
    <scope>NUCLEOTIDE SEQUENCE [LARGE SCALE GENOMIC DNA]</scope>
    <source>
        <strain evidence="2 3">NCTC10184</strain>
    </source>
</reference>
<sequence>MILLVVLAVACSIFVIIKYFEKSKGRSIFSLVLVVLISIFLVLALLSSTINTKLSSTFLFSYGNLLWSGLLFVALLIQAILMVYARMSNKEEAYQFVLRKIKEQR</sequence>
<keyword evidence="1" id="KW-1133">Transmembrane helix</keyword>
<keyword evidence="1" id="KW-0472">Membrane</keyword>
<feature type="transmembrane region" description="Helical" evidence="1">
    <location>
        <begin position="28"/>
        <end position="46"/>
    </location>
</feature>
<evidence type="ECO:0000313" key="3">
    <source>
        <dbReference type="Proteomes" id="UP000290876"/>
    </source>
</evidence>
<feature type="transmembrane region" description="Helical" evidence="1">
    <location>
        <begin position="66"/>
        <end position="85"/>
    </location>
</feature>
<evidence type="ECO:0000256" key="1">
    <source>
        <dbReference type="SAM" id="Phobius"/>
    </source>
</evidence>